<evidence type="ECO:0000313" key="3">
    <source>
        <dbReference type="Proteomes" id="UP001143347"/>
    </source>
</evidence>
<reference evidence="2" key="1">
    <citation type="submission" date="2022-10" db="EMBL/GenBank/DDBJ databases">
        <title>WGS of marine actinomycetes from Thailand.</title>
        <authorList>
            <person name="Thawai C."/>
        </authorList>
    </citation>
    <scope>NUCLEOTIDE SEQUENCE</scope>
    <source>
        <strain evidence="2">SW21</strain>
    </source>
</reference>
<dbReference type="Proteomes" id="UP001143347">
    <property type="component" value="Unassembled WGS sequence"/>
</dbReference>
<dbReference type="RefSeq" id="WP_235722288.1">
    <property type="nucleotide sequence ID" value="NZ_JAPKFM010000022.1"/>
</dbReference>
<evidence type="ECO:0000313" key="2">
    <source>
        <dbReference type="EMBL" id="MCX2966082.1"/>
    </source>
</evidence>
<keyword evidence="3" id="KW-1185">Reference proteome</keyword>
<feature type="region of interest" description="Disordered" evidence="1">
    <location>
        <begin position="326"/>
        <end position="349"/>
    </location>
</feature>
<organism evidence="2 3">
    <name type="scientific">Gordonia aquimaris</name>
    <dbReference type="NCBI Taxonomy" id="2984863"/>
    <lineage>
        <taxon>Bacteria</taxon>
        <taxon>Bacillati</taxon>
        <taxon>Actinomycetota</taxon>
        <taxon>Actinomycetes</taxon>
        <taxon>Mycobacteriales</taxon>
        <taxon>Gordoniaceae</taxon>
        <taxon>Gordonia</taxon>
    </lineage>
</organism>
<name>A0A9X3D9G0_9ACTN</name>
<gene>
    <name evidence="2" type="ORF">OSB52_18515</name>
</gene>
<protein>
    <submittedName>
        <fullName evidence="2">Uncharacterized protein</fullName>
    </submittedName>
</protein>
<accession>A0A9X3D9G0</accession>
<dbReference type="AlphaFoldDB" id="A0A9X3D9G0"/>
<sequence>MTVGVVALPVPPEIRALADELAPGRWPTADVATLYESAARCRRLATRLAAVVAELDAAHRRGSGGSGQFREGLDAGYRDIVASSDSALARTAERLQSAADSLERYAAATVTTHNDMTVIASVADRERLRGDLMASLGDDSARVVAAGAGRMALTAAGDDYTDQATDAGRHGGDHPPAATSGMMPFSALGPIAAGAGVLAGSHAAAAGAESSEMSVTDAEWLQRRAAALQSALPASVTGSVRMAVGVGRGPDGARTLVVGTDECYPYERDGVGIGAAETLVGDGQAAELAIVDHMARHGIRCQAIAAATPMDAATVASLADTDTQLFAPDAHGSDDVGSDFADDSQLDQP</sequence>
<comment type="caution">
    <text evidence="2">The sequence shown here is derived from an EMBL/GenBank/DDBJ whole genome shotgun (WGS) entry which is preliminary data.</text>
</comment>
<dbReference type="EMBL" id="JAPKFM010000022">
    <property type="protein sequence ID" value="MCX2966082.1"/>
    <property type="molecule type" value="Genomic_DNA"/>
</dbReference>
<feature type="compositionally biased region" description="Acidic residues" evidence="1">
    <location>
        <begin position="336"/>
        <end position="349"/>
    </location>
</feature>
<evidence type="ECO:0000256" key="1">
    <source>
        <dbReference type="SAM" id="MobiDB-lite"/>
    </source>
</evidence>
<proteinExistence type="predicted"/>